<dbReference type="EMBL" id="PYLP01000006">
    <property type="protein sequence ID" value="PST40609.1"/>
    <property type="molecule type" value="Genomic_DNA"/>
</dbReference>
<dbReference type="Proteomes" id="UP001198439">
    <property type="component" value="Unassembled WGS sequence"/>
</dbReference>
<evidence type="ECO:0000313" key="3">
    <source>
        <dbReference type="EMBL" id="PST40609.1"/>
    </source>
</evidence>
<dbReference type="RefSeq" id="WP_048925200.1">
    <property type="nucleotide sequence ID" value="NZ_DAWBWI010000019.1"/>
</dbReference>
<feature type="coiled-coil region" evidence="1">
    <location>
        <begin position="33"/>
        <end position="67"/>
    </location>
</feature>
<dbReference type="Proteomes" id="UP000241201">
    <property type="component" value="Unassembled WGS sequence"/>
</dbReference>
<keyword evidence="4" id="KW-1185">Reference proteome</keyword>
<evidence type="ECO:0000313" key="2">
    <source>
        <dbReference type="EMBL" id="MCB8609956.1"/>
    </source>
</evidence>
<reference evidence="4" key="1">
    <citation type="submission" date="2018-03" db="EMBL/GenBank/DDBJ databases">
        <title>Lachnoclostridium SNUG30370 gen.nov., sp.nov., isolated from human faeces.</title>
        <authorList>
            <person name="Seo B."/>
            <person name="Jeon K."/>
            <person name="Ko G."/>
        </authorList>
    </citation>
    <scope>NUCLEOTIDE SEQUENCE [LARGE SCALE GENOMIC DNA]</scope>
    <source>
        <strain evidence="4">SNUG30370</strain>
    </source>
</reference>
<dbReference type="AlphaFoldDB" id="A0A2T3FZ98"/>
<organism evidence="3 4">
    <name type="scientific">Faecalibacillus faecis</name>
    <dbReference type="NCBI Taxonomy" id="1982628"/>
    <lineage>
        <taxon>Bacteria</taxon>
        <taxon>Bacillati</taxon>
        <taxon>Bacillota</taxon>
        <taxon>Erysipelotrichia</taxon>
        <taxon>Erysipelotrichales</taxon>
        <taxon>Coprobacillaceae</taxon>
        <taxon>Faecalibacillus</taxon>
    </lineage>
</organism>
<dbReference type="EMBL" id="JAJDKZ010000010">
    <property type="protein sequence ID" value="MCB8609956.1"/>
    <property type="molecule type" value="Genomic_DNA"/>
</dbReference>
<proteinExistence type="predicted"/>
<reference evidence="3" key="2">
    <citation type="journal article" date="2019" name="Int. J. Syst. Evol. Microbiol.">
        <title>Faecalibacillus intestinalis gen. nov., sp. nov. and Faecalibacillus faecis sp. nov., isolated from human faeces.</title>
        <authorList>
            <person name="Seo B."/>
            <person name="Jeon K."/>
            <person name="Baek I."/>
            <person name="Lee Y.M."/>
            <person name="Baek K."/>
            <person name="Ko G."/>
        </authorList>
    </citation>
    <scope>NUCLEOTIDE SEQUENCE</scope>
    <source>
        <strain evidence="3">SNUG30370</strain>
    </source>
</reference>
<sequence>MKKEETMLLLQECDAGLKMAISSIDEVLDTIQNQEFKQLSIDIKNRHQKLKEEVDYLLKKYEIKEKEASLMAKSMSWMKMNFKIAMDHEDSTVASLLFQGCAMGVESLYHYLHVYQEAHSKIKDIALKLIKIEEDYSEQLKNYL</sequence>
<evidence type="ECO:0008006" key="5">
    <source>
        <dbReference type="Google" id="ProtNLM"/>
    </source>
</evidence>
<gene>
    <name evidence="3" type="ORF">C7U55_06790</name>
    <name evidence="2" type="ORF">LJD69_05040</name>
</gene>
<protein>
    <recommendedName>
        <fullName evidence="5">DUF2383 domain-containing protein</fullName>
    </recommendedName>
</protein>
<dbReference type="GeneID" id="77470793"/>
<reference evidence="2" key="3">
    <citation type="submission" date="2021-10" db="EMBL/GenBank/DDBJ databases">
        <title>Collection of gut derived symbiotic bacterial strains cultured from healthy donors.</title>
        <authorList>
            <person name="Lin H."/>
            <person name="Littmann E."/>
            <person name="Kohout C."/>
            <person name="Pamer E.G."/>
        </authorList>
    </citation>
    <scope>NUCLEOTIDE SEQUENCE</scope>
    <source>
        <strain evidence="2">DFI.4.48</strain>
    </source>
</reference>
<accession>A0A2T3FZ98</accession>
<evidence type="ECO:0000256" key="1">
    <source>
        <dbReference type="SAM" id="Coils"/>
    </source>
</evidence>
<name>A0A2T3FZ98_9FIRM</name>
<keyword evidence="1" id="KW-0175">Coiled coil</keyword>
<evidence type="ECO:0000313" key="4">
    <source>
        <dbReference type="Proteomes" id="UP000241201"/>
    </source>
</evidence>
<comment type="caution">
    <text evidence="3">The sequence shown here is derived from an EMBL/GenBank/DDBJ whole genome shotgun (WGS) entry which is preliminary data.</text>
</comment>